<dbReference type="AlphaFoldDB" id="A0A2N7Q658"/>
<evidence type="ECO:0000313" key="6">
    <source>
        <dbReference type="Proteomes" id="UP000235619"/>
    </source>
</evidence>
<evidence type="ECO:0000313" key="4">
    <source>
        <dbReference type="EMBL" id="PMP93581.1"/>
    </source>
</evidence>
<keyword evidence="1" id="KW-0238">DNA-binding</keyword>
<dbReference type="GO" id="GO:0003677">
    <property type="term" value="F:DNA binding"/>
    <property type="evidence" value="ECO:0007669"/>
    <property type="project" value="UniProtKB-KW"/>
</dbReference>
<organism evidence="4 6">
    <name type="scientific">Thermodesulfobacterium geofontis</name>
    <dbReference type="NCBI Taxonomy" id="1295609"/>
    <lineage>
        <taxon>Bacteria</taxon>
        <taxon>Pseudomonadati</taxon>
        <taxon>Thermodesulfobacteriota</taxon>
        <taxon>Thermodesulfobacteria</taxon>
        <taxon>Thermodesulfobacteriales</taxon>
        <taxon>Thermodesulfobacteriaceae</taxon>
        <taxon>Thermodesulfobacterium</taxon>
    </lineage>
</organism>
<accession>A0A2N7Q658</accession>
<dbReference type="Proteomes" id="UP000235619">
    <property type="component" value="Unassembled WGS sequence"/>
</dbReference>
<evidence type="ECO:0000256" key="2">
    <source>
        <dbReference type="SAM" id="Coils"/>
    </source>
</evidence>
<reference evidence="4 6" key="1">
    <citation type="submission" date="2018-01" db="EMBL/GenBank/DDBJ databases">
        <title>Metagenomic assembled genomes from two thermal pools in the Uzon Caldera, Kamchatka, Russia.</title>
        <authorList>
            <person name="Wilkins L."/>
            <person name="Ettinger C."/>
        </authorList>
    </citation>
    <scope>NUCLEOTIDE SEQUENCE [LARGE SCALE GENOMIC DNA]</scope>
    <source>
        <strain evidence="4">ARK-04</strain>
    </source>
</reference>
<dbReference type="InterPro" id="IPR010095">
    <property type="entry name" value="Cas12f1-like_TNB"/>
</dbReference>
<comment type="caution">
    <text evidence="4">The sequence shown here is derived from an EMBL/GenBank/DDBJ whole genome shotgun (WGS) entry which is preliminary data.</text>
</comment>
<dbReference type="EMBL" id="PNJD01000457">
    <property type="protein sequence ID" value="PMP93581.1"/>
    <property type="molecule type" value="Genomic_DNA"/>
</dbReference>
<protein>
    <submittedName>
        <fullName evidence="4">Transposase</fullName>
    </submittedName>
</protein>
<dbReference type="Pfam" id="PF07282">
    <property type="entry name" value="Cas12f1-like_TNB"/>
    <property type="match status" value="1"/>
</dbReference>
<gene>
    <name evidence="5" type="ORF">C0169_00220</name>
    <name evidence="4" type="ORF">C0169_07555</name>
</gene>
<evidence type="ECO:0000256" key="1">
    <source>
        <dbReference type="ARBA" id="ARBA00023125"/>
    </source>
</evidence>
<keyword evidence="2" id="KW-0175">Coiled coil</keyword>
<feature type="domain" description="Cas12f1-like TNB" evidence="3">
    <location>
        <begin position="393"/>
        <end position="456"/>
    </location>
</feature>
<name>A0A2N7Q658_9BACT</name>
<dbReference type="NCBIfam" id="TIGR01766">
    <property type="entry name" value="IS200/IS605 family accessory protein TnpB-like domain"/>
    <property type="match status" value="1"/>
</dbReference>
<sequence length="534" mass="62862">METNSLILSYELTLPQRIYPKLDRLFSVFKWEVRDLISELWNEEGFKLLKEKNSACSILKSIIERPPGIPSRVYRNILELSGQIIRSHLERKRIFDYIIEKPCRVLCDEKDIAKDLNTSSLFVLNVQNQIKNFLQKEKEKKDYFSVIEPNFSGNVIITSADDNLEKGQFRRLKIEGNKITFEIKVPTFEGWEWIKVKKFIPDRLKKVLSRAKDIKAPLIKRVFLKSGFTIYRLVIPVEIEVKVEERIERVFAIDLSPSEKRLGVGVVVSESGYSKPVFFSAYKKIKKLERLYREISNLERKIDNIGDQIHGTLKREHRERLYQRLEHLFEEQKLRWRKFKELREQILEIFVNFVIEHARGYCCDAIVIEKLEFKGLPAWNNKRFRRLFSLWFYSRFSKRLEHKALRNGLRVIKVDSCGNSKICHVCGSEGKVNKLEFYCLRCQRRFDRDYNGAVNIGIKALRVCRTKPKPYKGKGIPGRVPFPQVPTHSILPFKFKALLFTISFLKLLSYLRVVETSYLKFGRLTGLVGSDKYG</sequence>
<evidence type="ECO:0000313" key="5">
    <source>
        <dbReference type="EMBL" id="PMP98177.1"/>
    </source>
</evidence>
<dbReference type="EMBL" id="PNJD01000012">
    <property type="protein sequence ID" value="PMP98177.1"/>
    <property type="molecule type" value="Genomic_DNA"/>
</dbReference>
<evidence type="ECO:0000259" key="3">
    <source>
        <dbReference type="Pfam" id="PF07282"/>
    </source>
</evidence>
<proteinExistence type="predicted"/>
<feature type="coiled-coil region" evidence="2">
    <location>
        <begin position="281"/>
        <end position="308"/>
    </location>
</feature>